<keyword evidence="1" id="KW-0245">EGF-like domain</keyword>
<feature type="transmembrane region" description="Helical" evidence="3">
    <location>
        <begin position="245"/>
        <end position="266"/>
    </location>
</feature>
<feature type="signal peptide" evidence="4">
    <location>
        <begin position="1"/>
        <end position="18"/>
    </location>
</feature>
<evidence type="ECO:0000256" key="1">
    <source>
        <dbReference type="ARBA" id="ARBA00022536"/>
    </source>
</evidence>
<keyword evidence="3" id="KW-1133">Transmembrane helix</keyword>
<dbReference type="EMBL" id="JACVVK020000204">
    <property type="protein sequence ID" value="KAK7484783.1"/>
    <property type="molecule type" value="Genomic_DNA"/>
</dbReference>
<evidence type="ECO:0000313" key="5">
    <source>
        <dbReference type="EMBL" id="KAK7484783.1"/>
    </source>
</evidence>
<feature type="region of interest" description="Disordered" evidence="2">
    <location>
        <begin position="271"/>
        <end position="305"/>
    </location>
</feature>
<keyword evidence="4" id="KW-0732">Signal</keyword>
<reference evidence="5 6" key="1">
    <citation type="journal article" date="2023" name="Sci. Data">
        <title>Genome assembly of the Korean intertidal mud-creeper Batillaria attramentaria.</title>
        <authorList>
            <person name="Patra A.K."/>
            <person name="Ho P.T."/>
            <person name="Jun S."/>
            <person name="Lee S.J."/>
            <person name="Kim Y."/>
            <person name="Won Y.J."/>
        </authorList>
    </citation>
    <scope>NUCLEOTIDE SEQUENCE [LARGE SCALE GENOMIC DNA]</scope>
    <source>
        <strain evidence="5">Wonlab-2016</strain>
    </source>
</reference>
<organism evidence="5 6">
    <name type="scientific">Batillaria attramentaria</name>
    <dbReference type="NCBI Taxonomy" id="370345"/>
    <lineage>
        <taxon>Eukaryota</taxon>
        <taxon>Metazoa</taxon>
        <taxon>Spiralia</taxon>
        <taxon>Lophotrochozoa</taxon>
        <taxon>Mollusca</taxon>
        <taxon>Gastropoda</taxon>
        <taxon>Caenogastropoda</taxon>
        <taxon>Sorbeoconcha</taxon>
        <taxon>Cerithioidea</taxon>
        <taxon>Batillariidae</taxon>
        <taxon>Batillaria</taxon>
    </lineage>
</organism>
<keyword evidence="6" id="KW-1185">Reference proteome</keyword>
<dbReference type="Proteomes" id="UP001519460">
    <property type="component" value="Unassembled WGS sequence"/>
</dbReference>
<dbReference type="PANTHER" id="PTHR24043">
    <property type="entry name" value="SCAVENGER RECEPTOR CLASS F"/>
    <property type="match status" value="1"/>
</dbReference>
<name>A0ABD0KCF1_9CAEN</name>
<protein>
    <submittedName>
        <fullName evidence="5">Uncharacterized protein</fullName>
    </submittedName>
</protein>
<dbReference type="InterPro" id="IPR042635">
    <property type="entry name" value="MEGF10/SREC1/2-like"/>
</dbReference>
<feature type="chain" id="PRO_5044744962" evidence="4">
    <location>
        <begin position="19"/>
        <end position="305"/>
    </location>
</feature>
<keyword evidence="3" id="KW-0812">Transmembrane</keyword>
<dbReference type="PANTHER" id="PTHR24043:SF8">
    <property type="entry name" value="EGF-LIKE DOMAIN-CONTAINING PROTEIN"/>
    <property type="match status" value="1"/>
</dbReference>
<dbReference type="InterPro" id="IPR009030">
    <property type="entry name" value="Growth_fac_rcpt_cys_sf"/>
</dbReference>
<dbReference type="SUPFAM" id="SSF57184">
    <property type="entry name" value="Growth factor receptor domain"/>
    <property type="match status" value="1"/>
</dbReference>
<dbReference type="AlphaFoldDB" id="A0ABD0KCF1"/>
<evidence type="ECO:0000256" key="3">
    <source>
        <dbReference type="SAM" id="Phobius"/>
    </source>
</evidence>
<sequence length="305" mass="32247">MGLSYVILAAAVFDYVAAQTCTTGKWKLSENAECQQCGRCVDSKGQQVACDPNGGTCNPQKCATGYYGDKCLDECGECLGGDRFCMSNGTCRLGCKQGYKGAYCNQQCLAGKFGENCAEKCGECQGGDSKCDKAVGACSDGCVPGWSGLLCRLRCPDGRYGLNCNEKCGHCLFSHQCNKDTGTCTGGCKAGYQGPSCTMSCPRGMYGANCAKSDKEAYGFGIGRLAMGSGSEEEHHGSMRIATPALIVAVAALLVGLAALGAVTYYRRHKKSATSDTAKEKEEADDVETYENVGSPVYKKPVRRH</sequence>
<keyword evidence="3" id="KW-0472">Membrane</keyword>
<proteinExistence type="predicted"/>
<evidence type="ECO:0000256" key="2">
    <source>
        <dbReference type="SAM" id="MobiDB-lite"/>
    </source>
</evidence>
<evidence type="ECO:0000313" key="6">
    <source>
        <dbReference type="Proteomes" id="UP001519460"/>
    </source>
</evidence>
<comment type="caution">
    <text evidence="5">The sequence shown here is derived from an EMBL/GenBank/DDBJ whole genome shotgun (WGS) entry which is preliminary data.</text>
</comment>
<gene>
    <name evidence="5" type="ORF">BaRGS_00023957</name>
</gene>
<dbReference type="Gene3D" id="2.170.300.10">
    <property type="entry name" value="Tie2 ligand-binding domain superfamily"/>
    <property type="match status" value="1"/>
</dbReference>
<evidence type="ECO:0000256" key="4">
    <source>
        <dbReference type="SAM" id="SignalP"/>
    </source>
</evidence>
<accession>A0ABD0KCF1</accession>